<reference evidence="2" key="1">
    <citation type="journal article" date="2020" name="Fungal Divers.">
        <title>Resolving the Mortierellaceae phylogeny through synthesis of multi-gene phylogenetics and phylogenomics.</title>
        <authorList>
            <person name="Vandepol N."/>
            <person name="Liber J."/>
            <person name="Desiro A."/>
            <person name="Na H."/>
            <person name="Kennedy M."/>
            <person name="Barry K."/>
            <person name="Grigoriev I.V."/>
            <person name="Miller A.N."/>
            <person name="O'Donnell K."/>
            <person name="Stajich J.E."/>
            <person name="Bonito G."/>
        </authorList>
    </citation>
    <scope>NUCLEOTIDE SEQUENCE</scope>
    <source>
        <strain evidence="2">KOD1015</strain>
    </source>
</reference>
<sequence>MQSLVLPSSSHTASVASGIANSNCTLNPGSSASQSFRIHPIYVRKQRTATNLVSNSRLLHVPRPVHAGPQGLALQHQVETDRCDSMDLTPSLSTTSSRSASSSSSSSLSVPSTPTSSVETASYQQNWLQPLSSHTNTVGNSKSPDGPQIAASSNTMTGLRSDLKPDPFGQLDTNDAGNQIQRTHLQQQHEHLQLLKREAFQELASQTQRNNDIFIAKMIYWESLSAEERAQCPLALDITEQENPVPHGMDSTNNDPEIAMASLIDRDDMDELVSALECHATVKDYSDLIAFEQQAELERLKRQHQRRRHQQQHWAYQDPSAWEYEYED</sequence>
<feature type="non-terminal residue" evidence="2">
    <location>
        <position position="328"/>
    </location>
</feature>
<evidence type="ECO:0000313" key="3">
    <source>
        <dbReference type="Proteomes" id="UP000780801"/>
    </source>
</evidence>
<evidence type="ECO:0000313" key="2">
    <source>
        <dbReference type="EMBL" id="KAF9580137.1"/>
    </source>
</evidence>
<accession>A0A9P6KCX1</accession>
<comment type="caution">
    <text evidence="2">The sequence shown here is derived from an EMBL/GenBank/DDBJ whole genome shotgun (WGS) entry which is preliminary data.</text>
</comment>
<dbReference type="OrthoDB" id="2257833at2759"/>
<organism evidence="2 3">
    <name type="scientific">Lunasporangiospora selenospora</name>
    <dbReference type="NCBI Taxonomy" id="979761"/>
    <lineage>
        <taxon>Eukaryota</taxon>
        <taxon>Fungi</taxon>
        <taxon>Fungi incertae sedis</taxon>
        <taxon>Mucoromycota</taxon>
        <taxon>Mortierellomycotina</taxon>
        <taxon>Mortierellomycetes</taxon>
        <taxon>Mortierellales</taxon>
        <taxon>Mortierellaceae</taxon>
        <taxon>Lunasporangiospora</taxon>
    </lineage>
</organism>
<protein>
    <submittedName>
        <fullName evidence="2">Uncharacterized protein</fullName>
    </submittedName>
</protein>
<feature type="compositionally biased region" description="Low complexity" evidence="1">
    <location>
        <begin position="88"/>
        <end position="122"/>
    </location>
</feature>
<feature type="compositionally biased region" description="Polar residues" evidence="1">
    <location>
        <begin position="123"/>
        <end position="143"/>
    </location>
</feature>
<gene>
    <name evidence="2" type="ORF">BGW38_003341</name>
</gene>
<dbReference type="Proteomes" id="UP000780801">
    <property type="component" value="Unassembled WGS sequence"/>
</dbReference>
<feature type="region of interest" description="Disordered" evidence="1">
    <location>
        <begin position="85"/>
        <end position="175"/>
    </location>
</feature>
<evidence type="ECO:0000256" key="1">
    <source>
        <dbReference type="SAM" id="MobiDB-lite"/>
    </source>
</evidence>
<dbReference type="AlphaFoldDB" id="A0A9P6KCX1"/>
<name>A0A9P6KCX1_9FUNG</name>
<keyword evidence="3" id="KW-1185">Reference proteome</keyword>
<dbReference type="EMBL" id="JAABOA010002261">
    <property type="protein sequence ID" value="KAF9580137.1"/>
    <property type="molecule type" value="Genomic_DNA"/>
</dbReference>
<proteinExistence type="predicted"/>